<accession>A0A914NZX8</accession>
<keyword evidence="1" id="KW-1185">Reference proteome</keyword>
<protein>
    <submittedName>
        <fullName evidence="2">Uncharacterized protein</fullName>
    </submittedName>
</protein>
<dbReference type="Proteomes" id="UP000887578">
    <property type="component" value="Unplaced"/>
</dbReference>
<sequence length="83" mass="9210">MPSKLNETYPTKIFSHRQSSACGMDLTHNIEFILVGYVNGEDEFSGPNGEIGSGYCSFLDTEFQQQLKNGTVIDCSGVKNERK</sequence>
<evidence type="ECO:0000313" key="2">
    <source>
        <dbReference type="WBParaSite" id="PDA_v2.g11057.t1"/>
    </source>
</evidence>
<proteinExistence type="predicted"/>
<reference evidence="2" key="1">
    <citation type="submission" date="2022-11" db="UniProtKB">
        <authorList>
            <consortium name="WormBaseParasite"/>
        </authorList>
    </citation>
    <scope>IDENTIFICATION</scope>
</reference>
<name>A0A914NZX8_9BILA</name>
<organism evidence="1 2">
    <name type="scientific">Panagrolaimus davidi</name>
    <dbReference type="NCBI Taxonomy" id="227884"/>
    <lineage>
        <taxon>Eukaryota</taxon>
        <taxon>Metazoa</taxon>
        <taxon>Ecdysozoa</taxon>
        <taxon>Nematoda</taxon>
        <taxon>Chromadorea</taxon>
        <taxon>Rhabditida</taxon>
        <taxon>Tylenchina</taxon>
        <taxon>Panagrolaimomorpha</taxon>
        <taxon>Panagrolaimoidea</taxon>
        <taxon>Panagrolaimidae</taxon>
        <taxon>Panagrolaimus</taxon>
    </lineage>
</organism>
<evidence type="ECO:0000313" key="1">
    <source>
        <dbReference type="Proteomes" id="UP000887578"/>
    </source>
</evidence>
<dbReference type="AlphaFoldDB" id="A0A914NZX8"/>
<dbReference type="WBParaSite" id="PDA_v2.g11057.t1">
    <property type="protein sequence ID" value="PDA_v2.g11057.t1"/>
    <property type="gene ID" value="PDA_v2.g11057"/>
</dbReference>